<proteinExistence type="predicted"/>
<dbReference type="AlphaFoldDB" id="A0A381RNV2"/>
<gene>
    <name evidence="1" type="ORF">METZ01_LOCUS44431</name>
</gene>
<name>A0A381RNV2_9ZZZZ</name>
<dbReference type="EMBL" id="UINC01001986">
    <property type="protein sequence ID" value="SUZ91577.1"/>
    <property type="molecule type" value="Genomic_DNA"/>
</dbReference>
<evidence type="ECO:0000313" key="1">
    <source>
        <dbReference type="EMBL" id="SUZ91577.1"/>
    </source>
</evidence>
<organism evidence="1">
    <name type="scientific">marine metagenome</name>
    <dbReference type="NCBI Taxonomy" id="408172"/>
    <lineage>
        <taxon>unclassified sequences</taxon>
        <taxon>metagenomes</taxon>
        <taxon>ecological metagenomes</taxon>
    </lineage>
</organism>
<protein>
    <submittedName>
        <fullName evidence="1">Uncharacterized protein</fullName>
    </submittedName>
</protein>
<accession>A0A381RNV2</accession>
<reference evidence="1" key="1">
    <citation type="submission" date="2018-05" db="EMBL/GenBank/DDBJ databases">
        <authorList>
            <person name="Lanie J.A."/>
            <person name="Ng W.-L."/>
            <person name="Kazmierczak K.M."/>
            <person name="Andrzejewski T.M."/>
            <person name="Davidsen T.M."/>
            <person name="Wayne K.J."/>
            <person name="Tettelin H."/>
            <person name="Glass J.I."/>
            <person name="Rusch D."/>
            <person name="Podicherti R."/>
            <person name="Tsui H.-C.T."/>
            <person name="Winkler M.E."/>
        </authorList>
    </citation>
    <scope>NUCLEOTIDE SEQUENCE</scope>
</reference>
<sequence>MAEQEISMEEFRFMADRAGLGMDQAELDHLKPIYELYLQYTAMVHSIDFGPEEMVVEFRPD</sequence>